<organism evidence="1">
    <name type="scientific">Fusarium oxysporum f. sp. conglutinans race 2 54008</name>
    <dbReference type="NCBI Taxonomy" id="1089457"/>
    <lineage>
        <taxon>Eukaryota</taxon>
        <taxon>Fungi</taxon>
        <taxon>Dikarya</taxon>
        <taxon>Ascomycota</taxon>
        <taxon>Pezizomycotina</taxon>
        <taxon>Sordariomycetes</taxon>
        <taxon>Hypocreomycetidae</taxon>
        <taxon>Hypocreales</taxon>
        <taxon>Nectriaceae</taxon>
        <taxon>Fusarium</taxon>
        <taxon>Fusarium oxysporum species complex</taxon>
    </lineage>
</organism>
<gene>
    <name evidence="1" type="ORF">FOPG_19562</name>
</gene>
<evidence type="ECO:0000313" key="1">
    <source>
        <dbReference type="EMBL" id="EXL64168.1"/>
    </source>
</evidence>
<proteinExistence type="predicted"/>
<dbReference type="AlphaFoldDB" id="X0GLI7"/>
<dbReference type="Proteomes" id="UP000030676">
    <property type="component" value="Unassembled WGS sequence"/>
</dbReference>
<reference evidence="1" key="1">
    <citation type="submission" date="2011-11" db="EMBL/GenBank/DDBJ databases">
        <title>The Genome Sequence of Fusarium oxysporum PHW808.</title>
        <authorList>
            <consortium name="The Broad Institute Genome Sequencing Platform"/>
            <person name="Ma L.-J."/>
            <person name="Gale L.R."/>
            <person name="Schwartz D.C."/>
            <person name="Zhou S."/>
            <person name="Corby-Kistler H."/>
            <person name="Young S.K."/>
            <person name="Zeng Q."/>
            <person name="Gargeya S."/>
            <person name="Fitzgerald M."/>
            <person name="Haas B."/>
            <person name="Abouelleil A."/>
            <person name="Alvarado L."/>
            <person name="Arachchi H.M."/>
            <person name="Berlin A."/>
            <person name="Brown A."/>
            <person name="Chapman S.B."/>
            <person name="Chen Z."/>
            <person name="Dunbar C."/>
            <person name="Freedman E."/>
            <person name="Gearin G."/>
            <person name="Goldberg J."/>
            <person name="Griggs A."/>
            <person name="Gujja S."/>
            <person name="Heiman D."/>
            <person name="Howarth C."/>
            <person name="Larson L."/>
            <person name="Lui A."/>
            <person name="MacDonald P.J.P."/>
            <person name="Montmayeur A."/>
            <person name="Murphy C."/>
            <person name="Neiman D."/>
            <person name="Pearson M."/>
            <person name="Priest M."/>
            <person name="Roberts A."/>
            <person name="Saif S."/>
            <person name="Shea T."/>
            <person name="Shenoy N."/>
            <person name="Sisk P."/>
            <person name="Stolte C."/>
            <person name="Sykes S."/>
            <person name="Wortman J."/>
            <person name="Nusbaum C."/>
            <person name="Birren B."/>
        </authorList>
    </citation>
    <scope>NUCLEOTIDE SEQUENCE [LARGE SCALE GENOMIC DNA]</scope>
    <source>
        <strain evidence="1">54008</strain>
    </source>
</reference>
<name>X0GLI7_FUSOX</name>
<protein>
    <submittedName>
        <fullName evidence="1">Uncharacterized protein</fullName>
    </submittedName>
</protein>
<dbReference type="HOGENOM" id="CLU_3068760_0_0_1"/>
<accession>X0GLI7</accession>
<reference evidence="1" key="2">
    <citation type="submission" date="2014-03" db="EMBL/GenBank/DDBJ databases">
        <title>The Genome Annotation of Fusarium oxysporum PHW808.</title>
        <authorList>
            <consortium name="The Broad Institute Genomics Platform"/>
            <person name="Ma L.-J."/>
            <person name="Corby-Kistler H."/>
            <person name="Broz K."/>
            <person name="Gale L.R."/>
            <person name="Jonkers W."/>
            <person name="O'Donnell K."/>
            <person name="Ploetz R."/>
            <person name="Steinberg C."/>
            <person name="Schwartz D.C."/>
            <person name="VanEtten H."/>
            <person name="Zhou S."/>
            <person name="Young S.K."/>
            <person name="Zeng Q."/>
            <person name="Gargeya S."/>
            <person name="Fitzgerald M."/>
            <person name="Abouelleil A."/>
            <person name="Alvarado L."/>
            <person name="Chapman S.B."/>
            <person name="Gainer-Dewar J."/>
            <person name="Goldberg J."/>
            <person name="Griggs A."/>
            <person name="Gujja S."/>
            <person name="Hansen M."/>
            <person name="Howarth C."/>
            <person name="Imamovic A."/>
            <person name="Ireland A."/>
            <person name="Larimer J."/>
            <person name="McCowan C."/>
            <person name="Murphy C."/>
            <person name="Pearson M."/>
            <person name="Poon T.W."/>
            <person name="Priest M."/>
            <person name="Roberts A."/>
            <person name="Saif S."/>
            <person name="Shea T."/>
            <person name="Sykes S."/>
            <person name="Wortman J."/>
            <person name="Nusbaum C."/>
            <person name="Birren B."/>
        </authorList>
    </citation>
    <scope>NUCLEOTIDE SEQUENCE</scope>
    <source>
        <strain evidence="1">54008</strain>
    </source>
</reference>
<dbReference type="EMBL" id="KK034295">
    <property type="protein sequence ID" value="EXL64168.1"/>
    <property type="molecule type" value="Genomic_DNA"/>
</dbReference>
<sequence length="53" mass="6104">MSTCKAGTAMLYMLPHITATERLCNYCWTMERMSTRRAAFSAMLYRLPHLTAT</sequence>